<evidence type="ECO:0000256" key="1">
    <source>
        <dbReference type="SAM" id="Phobius"/>
    </source>
</evidence>
<sequence length="192" mass="22024">MDRVIEFLGKFILWLLVILFLIGSSFLVVYFVMRSQGMTYYVEFKGERYYANSDGGNITLIEGELSEFSVKSLTDEDINYSVCVTSNYANNFRFSVRDELYKFYGDDEELNDYSEIFDLQKTDSGFTVCVPRNTTLTSVIEQKFNGSITFFDEINEDLSYFVITVSSGASSVSLWFDFEPIQVGVDPPKVTF</sequence>
<gene>
    <name evidence="2" type="ORF">IAC10_13015</name>
</gene>
<dbReference type="EMBL" id="DVIU01000267">
    <property type="protein sequence ID" value="HIS37519.1"/>
    <property type="molecule type" value="Genomic_DNA"/>
</dbReference>
<dbReference type="AlphaFoldDB" id="A0A9D1JPE3"/>
<feature type="transmembrane region" description="Helical" evidence="1">
    <location>
        <begin position="12"/>
        <end position="33"/>
    </location>
</feature>
<dbReference type="Proteomes" id="UP000823928">
    <property type="component" value="Unassembled WGS sequence"/>
</dbReference>
<evidence type="ECO:0000313" key="2">
    <source>
        <dbReference type="EMBL" id="HIS37519.1"/>
    </source>
</evidence>
<reference evidence="2" key="2">
    <citation type="journal article" date="2021" name="PeerJ">
        <title>Extensive microbial diversity within the chicken gut microbiome revealed by metagenomics and culture.</title>
        <authorList>
            <person name="Gilroy R."/>
            <person name="Ravi A."/>
            <person name="Getino M."/>
            <person name="Pursley I."/>
            <person name="Horton D.L."/>
            <person name="Alikhan N.F."/>
            <person name="Baker D."/>
            <person name="Gharbi K."/>
            <person name="Hall N."/>
            <person name="Watson M."/>
            <person name="Adriaenssens E.M."/>
            <person name="Foster-Nyarko E."/>
            <person name="Jarju S."/>
            <person name="Secka A."/>
            <person name="Antonio M."/>
            <person name="Oren A."/>
            <person name="Chaudhuri R.R."/>
            <person name="La Ragione R."/>
            <person name="Hildebrand F."/>
            <person name="Pallen M.J."/>
        </authorList>
    </citation>
    <scope>NUCLEOTIDE SEQUENCE</scope>
    <source>
        <strain evidence="2">6276</strain>
    </source>
</reference>
<organism evidence="2 3">
    <name type="scientific">Candidatus Scatousia excrementigallinarum</name>
    <dbReference type="NCBI Taxonomy" id="2840935"/>
    <lineage>
        <taxon>Bacteria</taxon>
        <taxon>Candidatus Scatousia</taxon>
    </lineage>
</organism>
<keyword evidence="1" id="KW-1133">Transmembrane helix</keyword>
<accession>A0A9D1JPE3</accession>
<proteinExistence type="predicted"/>
<keyword evidence="1" id="KW-0472">Membrane</keyword>
<protein>
    <submittedName>
        <fullName evidence="2">Uncharacterized protein</fullName>
    </submittedName>
</protein>
<reference evidence="2" key="1">
    <citation type="submission" date="2020-10" db="EMBL/GenBank/DDBJ databases">
        <authorList>
            <person name="Gilroy R."/>
        </authorList>
    </citation>
    <scope>NUCLEOTIDE SEQUENCE</scope>
    <source>
        <strain evidence="2">6276</strain>
    </source>
</reference>
<comment type="caution">
    <text evidence="2">The sequence shown here is derived from an EMBL/GenBank/DDBJ whole genome shotgun (WGS) entry which is preliminary data.</text>
</comment>
<keyword evidence="1" id="KW-0812">Transmembrane</keyword>
<evidence type="ECO:0000313" key="3">
    <source>
        <dbReference type="Proteomes" id="UP000823928"/>
    </source>
</evidence>
<name>A0A9D1JPE3_9BACT</name>